<dbReference type="SMART" id="SM00698">
    <property type="entry name" value="MORN"/>
    <property type="match status" value="14"/>
</dbReference>
<reference evidence="2" key="1">
    <citation type="submission" date="2021-09" db="EMBL/GenBank/DDBJ databases">
        <authorList>
            <consortium name="AG Swart"/>
            <person name="Singh M."/>
            <person name="Singh A."/>
            <person name="Seah K."/>
            <person name="Emmerich C."/>
        </authorList>
    </citation>
    <scope>NUCLEOTIDE SEQUENCE</scope>
    <source>
        <strain evidence="2">ATCC30299</strain>
    </source>
</reference>
<dbReference type="PANTHER" id="PTHR23084">
    <property type="entry name" value="PHOSPHATIDYLINOSITOL-4-PHOSPHATE 5-KINASE RELATED"/>
    <property type="match status" value="1"/>
</dbReference>
<comment type="caution">
    <text evidence="2">The sequence shown here is derived from an EMBL/GenBank/DDBJ whole genome shotgun (WGS) entry which is preliminary data.</text>
</comment>
<name>A0AAU9IUJ9_9CILI</name>
<organism evidence="2 3">
    <name type="scientific">Blepharisma stoltei</name>
    <dbReference type="NCBI Taxonomy" id="1481888"/>
    <lineage>
        <taxon>Eukaryota</taxon>
        <taxon>Sar</taxon>
        <taxon>Alveolata</taxon>
        <taxon>Ciliophora</taxon>
        <taxon>Postciliodesmatophora</taxon>
        <taxon>Heterotrichea</taxon>
        <taxon>Heterotrichida</taxon>
        <taxon>Blepharismidae</taxon>
        <taxon>Blepharisma</taxon>
    </lineage>
</organism>
<proteinExistence type="predicted"/>
<evidence type="ECO:0000313" key="3">
    <source>
        <dbReference type="Proteomes" id="UP001162131"/>
    </source>
</evidence>
<keyword evidence="3" id="KW-1185">Reference proteome</keyword>
<dbReference type="Proteomes" id="UP001162131">
    <property type="component" value="Unassembled WGS sequence"/>
</dbReference>
<dbReference type="InterPro" id="IPR003409">
    <property type="entry name" value="MORN"/>
</dbReference>
<evidence type="ECO:0000313" key="2">
    <source>
        <dbReference type="EMBL" id="CAG9317347.1"/>
    </source>
</evidence>
<dbReference type="SUPFAM" id="SSF82185">
    <property type="entry name" value="Histone H3 K4-specific methyltransferase SET7/9 N-terminal domain"/>
    <property type="match status" value="4"/>
</dbReference>
<keyword evidence="1" id="KW-0677">Repeat</keyword>
<dbReference type="AlphaFoldDB" id="A0AAU9IUJ9"/>
<dbReference type="EMBL" id="CAJZBQ010000018">
    <property type="protein sequence ID" value="CAG9317347.1"/>
    <property type="molecule type" value="Genomic_DNA"/>
</dbReference>
<gene>
    <name evidence="2" type="ORF">BSTOLATCC_MIC18599</name>
</gene>
<evidence type="ECO:0000256" key="1">
    <source>
        <dbReference type="ARBA" id="ARBA00022737"/>
    </source>
</evidence>
<protein>
    <recommendedName>
        <fullName evidence="4">MORN repeat protein</fullName>
    </recommendedName>
</protein>
<accession>A0AAU9IUJ9</accession>
<dbReference type="PANTHER" id="PTHR23084:SF263">
    <property type="entry name" value="MORN REPEAT-CONTAINING PROTEIN 1"/>
    <property type="match status" value="1"/>
</dbReference>
<dbReference type="Pfam" id="PF02493">
    <property type="entry name" value="MORN"/>
    <property type="match status" value="14"/>
</dbReference>
<evidence type="ECO:0008006" key="4">
    <source>
        <dbReference type="Google" id="ProtNLM"/>
    </source>
</evidence>
<dbReference type="Gene3D" id="2.20.110.10">
    <property type="entry name" value="Histone H3 K4-specific methyltransferase SET7/9 N-terminal domain"/>
    <property type="match status" value="5"/>
</dbReference>
<sequence length="689" mass="78753">MFEGDKLFPVWGKHFPSIIEKEFTVNEIKEMRKKIKETPYKELFEKNRQFFNPYATSKYLELPPLKAVKLEEDGLKDKVNFKGKDGNVYTGQVDERNRRNGLGYLLYVDGSLHMGFFYAGATKGRGRRIDTNGIVYQGNFKDGVLKGEGSVTWPNGFSYDGSIEDGIPHGTGTETTEDYTYTGNFVRGEKHGYGEINWKDGSWYKGHFTIQKIEGEGVYHWTNGNEYEGEWFRNKMHGKGIFKWADGKVYGGDFSHGQREGHGKLTWPSGRQYEGYWEKGLYDGIGIEILEDGTAIEGVWVSGTIFKKFDPVVPGPDEDLFDHIGSREVLKQLAPNYDELLKKVKIVRRIGKIPKSEPVSDSFKEPETDYSREAKKERREILVKDINDKKSQMRNKRLKEKNINTDDPRKAILLDLESPLSKHQVFLKAYTIHATLPPFNYEDPDFEMPFDLNFYEEWTDVGEGKLYKGQVDDNDKAQGMGTLLYKGRIYEGFWKNNKKHGLGRQIGAKGDVYQGYWLDGKRNGFGVYEIVDKNYLYIGDWEDDVFHGRGILTTAEAAYEGEWKENKQHGIGALVYDDGRVYNGEFKQGIIQGYGSLIWPNGKGYAGQWKNGEMIGVGTQVTKEIKSLYEQGLADYISKRAFKDSDIKSFIPESEIPEEGTFGVVRSKISENPQELQESYIPDEPGAID</sequence>